<evidence type="ECO:0000256" key="1">
    <source>
        <dbReference type="ARBA" id="ARBA00008613"/>
    </source>
</evidence>
<dbReference type="GO" id="GO:0000221">
    <property type="term" value="C:vacuolar proton-transporting V-type ATPase, V1 domain"/>
    <property type="evidence" value="ECO:0007669"/>
    <property type="project" value="UniProtKB-UniRule"/>
</dbReference>
<comment type="function">
    <text evidence="5">Subunit of the V1 complex of vacuolar(H+)-ATPase (V-ATPase), a multisubunit enzyme composed of a peripheral complex (V1) that hydrolyzes ATP and a membrane integral complex (V0) that translocates protons. V-ATPase is responsible for acidifying and maintaining the pH of intracellular compartments and in some cell types, is targeted to the plasma membrane, where it is responsible for acidifying the extracellular environment. Subunit H is essential for V-ATPase activity, but not for the assembly of the complex.</text>
</comment>
<comment type="subunit">
    <text evidence="6">V-ATPase is a heteromultimeric enzyme made up of two complexes: the ATP-hydrolytic V1 complex and the proton translocation V0 complex.</text>
</comment>
<keyword evidence="2 6" id="KW-0813">Transport</keyword>
<dbReference type="GO" id="GO:0046961">
    <property type="term" value="F:proton-transporting ATPase activity, rotational mechanism"/>
    <property type="evidence" value="ECO:0007669"/>
    <property type="project" value="UniProtKB-UniRule"/>
</dbReference>
<dbReference type="OrthoDB" id="10263554at2759"/>
<evidence type="ECO:0000256" key="4">
    <source>
        <dbReference type="ARBA" id="ARBA00023065"/>
    </source>
</evidence>
<evidence type="ECO:0000313" key="7">
    <source>
        <dbReference type="EMBL" id="CAD7227088.1"/>
    </source>
</evidence>
<dbReference type="EMBL" id="OB661029">
    <property type="protein sequence ID" value="CAD7227088.1"/>
    <property type="molecule type" value="Genomic_DNA"/>
</dbReference>
<dbReference type="Gene3D" id="1.25.10.10">
    <property type="entry name" value="Leucine-rich Repeat Variant"/>
    <property type="match status" value="1"/>
</dbReference>
<evidence type="ECO:0000256" key="3">
    <source>
        <dbReference type="ARBA" id="ARBA00022781"/>
    </source>
</evidence>
<dbReference type="SUPFAM" id="SSF48371">
    <property type="entry name" value="ARM repeat"/>
    <property type="match status" value="1"/>
</dbReference>
<dbReference type="InterPro" id="IPR038497">
    <property type="entry name" value="ATPase_V1-cplx_hsu_C_sf"/>
</dbReference>
<keyword evidence="4 6" id="KW-0406">Ion transport</keyword>
<organism evidence="7">
    <name type="scientific">Cyprideis torosa</name>
    <dbReference type="NCBI Taxonomy" id="163714"/>
    <lineage>
        <taxon>Eukaryota</taxon>
        <taxon>Metazoa</taxon>
        <taxon>Ecdysozoa</taxon>
        <taxon>Arthropoda</taxon>
        <taxon>Crustacea</taxon>
        <taxon>Oligostraca</taxon>
        <taxon>Ostracoda</taxon>
        <taxon>Podocopa</taxon>
        <taxon>Podocopida</taxon>
        <taxon>Cytherocopina</taxon>
        <taxon>Cytheroidea</taxon>
        <taxon>Cytherideidae</taxon>
        <taxon>Cyprideis</taxon>
    </lineage>
</organism>
<dbReference type="PANTHER" id="PTHR10698:SF0">
    <property type="entry name" value="V-TYPE PROTON ATPASE SUBUNIT H"/>
    <property type="match status" value="1"/>
</dbReference>
<protein>
    <recommendedName>
        <fullName evidence="6">V-type proton ATPase subunit H</fullName>
    </recommendedName>
</protein>
<dbReference type="GO" id="GO:0005765">
    <property type="term" value="C:lysosomal membrane"/>
    <property type="evidence" value="ECO:0007669"/>
    <property type="project" value="TreeGrafter"/>
</dbReference>
<dbReference type="Pfam" id="PF03224">
    <property type="entry name" value="V-ATPase_H_N"/>
    <property type="match status" value="1"/>
</dbReference>
<dbReference type="InterPro" id="IPR004908">
    <property type="entry name" value="ATPase_V1-cplx_hsu"/>
</dbReference>
<evidence type="ECO:0000256" key="2">
    <source>
        <dbReference type="ARBA" id="ARBA00022448"/>
    </source>
</evidence>
<dbReference type="Pfam" id="PF11698">
    <property type="entry name" value="V-ATPase_H_C"/>
    <property type="match status" value="1"/>
</dbReference>
<dbReference type="PIRSF" id="PIRSF032184">
    <property type="entry name" value="ATPase_V1_H"/>
    <property type="match status" value="1"/>
</dbReference>
<dbReference type="InterPro" id="IPR016024">
    <property type="entry name" value="ARM-type_fold"/>
</dbReference>
<name>A0A7R8ZP41_9CRUS</name>
<gene>
    <name evidence="7" type="ORF">CTOB1V02_LOCUS4997</name>
</gene>
<keyword evidence="3 6" id="KW-0375">Hydrogen ion transport</keyword>
<sequence length="482" mass="54762">MAASKAVLRTEDFGAGGDKLAGTSVLQLQANEIREMSIPWSHYKESGMIPENIFQYVKSLDIVLKQGGEKPLKFVQENAKMLAPAFVFLLSHLNKDQTIQYLLVMLDDVIRLREPNVSKIFVTSAETSADLSSTSCWTPFLNLMNHREDRFIVHMSSRVLSHIAVDVASTYPMTGPDLDFFLTWLKTNLGVRDEFLQSVLRRIHMLLMVPLYRDEFLAIGGMEALGRILSPALDFQVQYQLIFCLWILSFDPNLCSLIQQKLELAPVLSEIFGSSSREKVKRISLAVLRNLIEKEDNAQRKKETCILLIHGRILKNIGHLKEKPIDDVEFEEDMNYVEEALNSVLLTLSSFDEYAAEIRSGRLEWSPVHRSPRFWIENAEKLNRRGYELLKMLIHLLDSSKNPLILSVACHDLGEYVRHYTPGKQVLEALGGKHLIMQCLAHGDPGVRYEALISLQKLMVHNWDYLGKKLPQVTSADAPVSA</sequence>
<dbReference type="PANTHER" id="PTHR10698">
    <property type="entry name" value="V-TYPE PROTON ATPASE SUBUNIT H"/>
    <property type="match status" value="1"/>
</dbReference>
<dbReference type="InterPro" id="IPR011987">
    <property type="entry name" value="ATPase_V1-cplx_hsu_C"/>
</dbReference>
<proteinExistence type="inferred from homology"/>
<dbReference type="Gene3D" id="1.25.40.150">
    <property type="entry name" value="V-type ATPase, subunit H, C-terminal domain"/>
    <property type="match status" value="1"/>
</dbReference>
<evidence type="ECO:0000256" key="5">
    <source>
        <dbReference type="ARBA" id="ARBA00046225"/>
    </source>
</evidence>
<reference evidence="7" key="1">
    <citation type="submission" date="2020-11" db="EMBL/GenBank/DDBJ databases">
        <authorList>
            <person name="Tran Van P."/>
        </authorList>
    </citation>
    <scope>NUCLEOTIDE SEQUENCE</scope>
</reference>
<accession>A0A7R8ZP41</accession>
<dbReference type="InterPro" id="IPR011989">
    <property type="entry name" value="ARM-like"/>
</dbReference>
<comment type="similarity">
    <text evidence="1 6">Belongs to the V-ATPase H subunit family.</text>
</comment>
<evidence type="ECO:0000256" key="6">
    <source>
        <dbReference type="PIRNR" id="PIRNR032184"/>
    </source>
</evidence>
<dbReference type="AlphaFoldDB" id="A0A7R8ZP41"/>